<dbReference type="InterPro" id="IPR005135">
    <property type="entry name" value="Endo/exonuclease/phosphatase"/>
</dbReference>
<accession>A0A9J6HAZ0</accession>
<gene>
    <name evidence="3" type="ORF">HPB48_026945</name>
</gene>
<protein>
    <recommendedName>
        <fullName evidence="2">Endonuclease/exonuclease/phosphatase domain-containing protein</fullName>
    </recommendedName>
</protein>
<sequence length="767" mass="85414">MKLTQPRPRNAAGDRAAHTPAFFTALPLGWGGMTAMRTRRSRREQKRGSWGARRFYSSARHPGASRWMRFGHRKTAWTAPTTLCAPRAPRRRANMPVTRARRKRSSRRRQAIPRRRKTRTLQGITQRLSLPRKTPEESERDTESLPDRAGADTREKQREDRAQLRRDDDSPPLPQRPRGGAHPSPSHAATSSLSQAADELTQRRSDCLTPAQRNNTTTPPPLQEQEQDRSLRLTLTPAGRSSGQDLSPADDGFCVQGKQKTKNQPRADASRTAAVGTQSERSREALLAVRTLCGIEVRAQVAQNARNARGVLLDIDLPGSETEIISLIETPINILRATLRGSSMFVTFEGPQAPDAVYIRGVRVRVQHLDPRPIQCDRCGRFNHLTSACRSGPRCGNCGGSHYTPSCTEHTQKCANCGGKHHFSSPKCRRGEKSKLLQAQLPHKICRSARRNANISAHAISTTPKPHSRTPKPPPPRAATARPHDDLHLFLQRNQDIDIICLQEANCLPSECRLPGFVAYHNATACLEDECTISKCHEATHRPGRSRVVIYVRSGSAHSEVDLSTFDSDRLECAGVIIRFGRTETTVLSIYIPPACAWDASELRTLRKLCGRDVVMCGDVNAHHHSWGSPHNDTRGSLLVEQLGPTGLTPIHTGEHTFVRRGGTRTCIDVTLPCTWGSDHHPIRITARVRGKPRSRIYNIVRWPEYRKNIDTQEGNILDRMSSAIAASTTKQQVNQGQPVQDMKLLNLRAARQQAQPRAMRTEAASD</sequence>
<dbReference type="AlphaFoldDB" id="A0A9J6HAZ0"/>
<feature type="region of interest" description="Disordered" evidence="1">
    <location>
        <begin position="86"/>
        <end position="277"/>
    </location>
</feature>
<feature type="domain" description="Endonuclease/exonuclease/phosphatase" evidence="2">
    <location>
        <begin position="476"/>
        <end position="680"/>
    </location>
</feature>
<dbReference type="Proteomes" id="UP000821853">
    <property type="component" value="Unassembled WGS sequence"/>
</dbReference>
<dbReference type="PANTHER" id="PTHR33273">
    <property type="entry name" value="DOMAIN-CONTAINING PROTEIN, PUTATIVE-RELATED"/>
    <property type="match status" value="1"/>
</dbReference>
<evidence type="ECO:0000256" key="1">
    <source>
        <dbReference type="SAM" id="MobiDB-lite"/>
    </source>
</evidence>
<dbReference type="PANTHER" id="PTHR33273:SF4">
    <property type="entry name" value="ENDONUCLEASE_EXONUCLEASE_PHOSPHATASE DOMAIN-CONTAINING PROTEIN"/>
    <property type="match status" value="1"/>
</dbReference>
<feature type="compositionally biased region" description="Low complexity" evidence="1">
    <location>
        <begin position="181"/>
        <end position="194"/>
    </location>
</feature>
<organism evidence="3 4">
    <name type="scientific">Haemaphysalis longicornis</name>
    <name type="common">Bush tick</name>
    <dbReference type="NCBI Taxonomy" id="44386"/>
    <lineage>
        <taxon>Eukaryota</taxon>
        <taxon>Metazoa</taxon>
        <taxon>Ecdysozoa</taxon>
        <taxon>Arthropoda</taxon>
        <taxon>Chelicerata</taxon>
        <taxon>Arachnida</taxon>
        <taxon>Acari</taxon>
        <taxon>Parasitiformes</taxon>
        <taxon>Ixodida</taxon>
        <taxon>Ixodoidea</taxon>
        <taxon>Ixodidae</taxon>
        <taxon>Haemaphysalinae</taxon>
        <taxon>Haemaphysalis</taxon>
    </lineage>
</organism>
<reference evidence="3 4" key="1">
    <citation type="journal article" date="2020" name="Cell">
        <title>Large-Scale Comparative Analyses of Tick Genomes Elucidate Their Genetic Diversity and Vector Capacities.</title>
        <authorList>
            <consortium name="Tick Genome and Microbiome Consortium (TIGMIC)"/>
            <person name="Jia N."/>
            <person name="Wang J."/>
            <person name="Shi W."/>
            <person name="Du L."/>
            <person name="Sun Y."/>
            <person name="Zhan W."/>
            <person name="Jiang J.F."/>
            <person name="Wang Q."/>
            <person name="Zhang B."/>
            <person name="Ji P."/>
            <person name="Bell-Sakyi L."/>
            <person name="Cui X.M."/>
            <person name="Yuan T.T."/>
            <person name="Jiang B.G."/>
            <person name="Yang W.F."/>
            <person name="Lam T.T."/>
            <person name="Chang Q.C."/>
            <person name="Ding S.J."/>
            <person name="Wang X.J."/>
            <person name="Zhu J.G."/>
            <person name="Ruan X.D."/>
            <person name="Zhao L."/>
            <person name="Wei J.T."/>
            <person name="Ye R.Z."/>
            <person name="Que T.C."/>
            <person name="Du C.H."/>
            <person name="Zhou Y.H."/>
            <person name="Cheng J.X."/>
            <person name="Dai P.F."/>
            <person name="Guo W.B."/>
            <person name="Han X.H."/>
            <person name="Huang E.J."/>
            <person name="Li L.F."/>
            <person name="Wei W."/>
            <person name="Gao Y.C."/>
            <person name="Liu J.Z."/>
            <person name="Shao H.Z."/>
            <person name="Wang X."/>
            <person name="Wang C.C."/>
            <person name="Yang T.C."/>
            <person name="Huo Q.B."/>
            <person name="Li W."/>
            <person name="Chen H.Y."/>
            <person name="Chen S.E."/>
            <person name="Zhou L.G."/>
            <person name="Ni X.B."/>
            <person name="Tian J.H."/>
            <person name="Sheng Y."/>
            <person name="Liu T."/>
            <person name="Pan Y.S."/>
            <person name="Xia L.Y."/>
            <person name="Li J."/>
            <person name="Zhao F."/>
            <person name="Cao W.C."/>
        </authorList>
    </citation>
    <scope>NUCLEOTIDE SEQUENCE [LARGE SCALE GENOMIC DNA]</scope>
    <source>
        <strain evidence="3">HaeL-2018</strain>
    </source>
</reference>
<evidence type="ECO:0000313" key="3">
    <source>
        <dbReference type="EMBL" id="KAH9384915.1"/>
    </source>
</evidence>
<dbReference type="GO" id="GO:0003824">
    <property type="term" value="F:catalytic activity"/>
    <property type="evidence" value="ECO:0007669"/>
    <property type="project" value="InterPro"/>
</dbReference>
<dbReference type="InterPro" id="IPR036691">
    <property type="entry name" value="Endo/exonu/phosph_ase_sf"/>
</dbReference>
<proteinExistence type="predicted"/>
<evidence type="ECO:0000259" key="2">
    <source>
        <dbReference type="Pfam" id="PF03372"/>
    </source>
</evidence>
<dbReference type="OrthoDB" id="8123891at2759"/>
<evidence type="ECO:0000313" key="4">
    <source>
        <dbReference type="Proteomes" id="UP000821853"/>
    </source>
</evidence>
<dbReference type="Pfam" id="PF03372">
    <property type="entry name" value="Exo_endo_phos"/>
    <property type="match status" value="1"/>
</dbReference>
<feature type="compositionally biased region" description="Basic residues" evidence="1">
    <location>
        <begin position="88"/>
        <end position="119"/>
    </location>
</feature>
<feature type="region of interest" description="Disordered" evidence="1">
    <location>
        <begin position="458"/>
        <end position="482"/>
    </location>
</feature>
<feature type="compositionally biased region" description="Basic and acidic residues" evidence="1">
    <location>
        <begin position="133"/>
        <end position="169"/>
    </location>
</feature>
<keyword evidence="4" id="KW-1185">Reference proteome</keyword>
<dbReference type="Gene3D" id="3.60.10.10">
    <property type="entry name" value="Endonuclease/exonuclease/phosphatase"/>
    <property type="match status" value="1"/>
</dbReference>
<dbReference type="OMA" id="CTISKCH"/>
<dbReference type="SUPFAM" id="SSF56219">
    <property type="entry name" value="DNase I-like"/>
    <property type="match status" value="1"/>
</dbReference>
<comment type="caution">
    <text evidence="3">The sequence shown here is derived from an EMBL/GenBank/DDBJ whole genome shotgun (WGS) entry which is preliminary data.</text>
</comment>
<dbReference type="VEuPathDB" id="VectorBase:HLOH_043557"/>
<dbReference type="EMBL" id="JABSTR010003430">
    <property type="protein sequence ID" value="KAH9384915.1"/>
    <property type="molecule type" value="Genomic_DNA"/>
</dbReference>
<name>A0A9J6HAZ0_HAELO</name>